<dbReference type="PANTHER" id="PTHR12649:SF11">
    <property type="entry name" value="PEPTIDYL-TRNA HYDROLASE 2, MITOCHONDRIAL"/>
    <property type="match status" value="1"/>
</dbReference>
<evidence type="ECO:0000256" key="4">
    <source>
        <dbReference type="ARBA" id="ARBA00048707"/>
    </source>
</evidence>
<accession>A0ABS1D9K8</accession>
<dbReference type="Gene3D" id="3.40.1490.10">
    <property type="entry name" value="Bit1"/>
    <property type="match status" value="1"/>
</dbReference>
<dbReference type="RefSeq" id="WP_200338764.1">
    <property type="nucleotide sequence ID" value="NZ_NRRL01000001.1"/>
</dbReference>
<reference evidence="5 6" key="1">
    <citation type="journal article" date="2020" name="Microorganisms">
        <title>Osmotic Adaptation and Compatible Solute Biosynthesis of Phototrophic Bacteria as Revealed from Genome Analyses.</title>
        <authorList>
            <person name="Imhoff J.F."/>
            <person name="Rahn T."/>
            <person name="Kunzel S."/>
            <person name="Keller A."/>
            <person name="Neulinger S.C."/>
        </authorList>
    </citation>
    <scope>NUCLEOTIDE SEQUENCE [LARGE SCALE GENOMIC DNA]</scope>
    <source>
        <strain evidence="5 6">DSM 9895</strain>
    </source>
</reference>
<evidence type="ECO:0000313" key="6">
    <source>
        <dbReference type="Proteomes" id="UP001296873"/>
    </source>
</evidence>
<organism evidence="5 6">
    <name type="scientific">Rhodovibrio sodomensis</name>
    <dbReference type="NCBI Taxonomy" id="1088"/>
    <lineage>
        <taxon>Bacteria</taxon>
        <taxon>Pseudomonadati</taxon>
        <taxon>Pseudomonadota</taxon>
        <taxon>Alphaproteobacteria</taxon>
        <taxon>Rhodospirillales</taxon>
        <taxon>Rhodovibrionaceae</taxon>
        <taxon>Rhodovibrio</taxon>
    </lineage>
</organism>
<evidence type="ECO:0000313" key="5">
    <source>
        <dbReference type="EMBL" id="MBK1666709.1"/>
    </source>
</evidence>
<comment type="similarity">
    <text evidence="3">Belongs to the PTH2 family.</text>
</comment>
<dbReference type="PANTHER" id="PTHR12649">
    <property type="entry name" value="PEPTIDYL-TRNA HYDROLASE 2"/>
    <property type="match status" value="1"/>
</dbReference>
<dbReference type="EMBL" id="NRRL01000001">
    <property type="protein sequence ID" value="MBK1666709.1"/>
    <property type="molecule type" value="Genomic_DNA"/>
</dbReference>
<keyword evidence="2" id="KW-0378">Hydrolase</keyword>
<evidence type="ECO:0000256" key="2">
    <source>
        <dbReference type="ARBA" id="ARBA00022801"/>
    </source>
</evidence>
<keyword evidence="6" id="KW-1185">Reference proteome</keyword>
<evidence type="ECO:0000256" key="3">
    <source>
        <dbReference type="ARBA" id="ARBA00038050"/>
    </source>
</evidence>
<dbReference type="EC" id="3.1.1.29" evidence="1"/>
<sequence length="132" mass="14158">MTETATAAHAEPDLQPDDPLVVYAVCRTDLGMSPGKLGAQMMHAFDGLRDLVPAELMSAYHADPRRPKIALRASSHAKFDKALRAAHDAGIPAYLQVDAGLTEVAANTPTVFALGPVRRSQMTGALRRLQLL</sequence>
<dbReference type="InterPro" id="IPR002833">
    <property type="entry name" value="PTH2"/>
</dbReference>
<comment type="catalytic activity">
    <reaction evidence="4">
        <text>an N-acyl-L-alpha-aminoacyl-tRNA + H2O = an N-acyl-L-amino acid + a tRNA + H(+)</text>
        <dbReference type="Rhea" id="RHEA:54448"/>
        <dbReference type="Rhea" id="RHEA-COMP:10123"/>
        <dbReference type="Rhea" id="RHEA-COMP:13883"/>
        <dbReference type="ChEBI" id="CHEBI:15377"/>
        <dbReference type="ChEBI" id="CHEBI:15378"/>
        <dbReference type="ChEBI" id="CHEBI:59874"/>
        <dbReference type="ChEBI" id="CHEBI:78442"/>
        <dbReference type="ChEBI" id="CHEBI:138191"/>
        <dbReference type="EC" id="3.1.1.29"/>
    </reaction>
</comment>
<dbReference type="InterPro" id="IPR023476">
    <property type="entry name" value="Pep_tRNA_hydro_II_dom_sf"/>
</dbReference>
<protein>
    <recommendedName>
        <fullName evidence="1">peptidyl-tRNA hydrolase</fullName>
        <ecNumber evidence="1">3.1.1.29</ecNumber>
    </recommendedName>
</protein>
<dbReference type="Proteomes" id="UP001296873">
    <property type="component" value="Unassembled WGS sequence"/>
</dbReference>
<proteinExistence type="inferred from homology"/>
<dbReference type="Pfam" id="PF01981">
    <property type="entry name" value="PTH2"/>
    <property type="match status" value="1"/>
</dbReference>
<evidence type="ECO:0000256" key="1">
    <source>
        <dbReference type="ARBA" id="ARBA00013260"/>
    </source>
</evidence>
<gene>
    <name evidence="5" type="ORF">CKO28_01445</name>
</gene>
<comment type="caution">
    <text evidence="5">The sequence shown here is derived from an EMBL/GenBank/DDBJ whole genome shotgun (WGS) entry which is preliminary data.</text>
</comment>
<dbReference type="SUPFAM" id="SSF102462">
    <property type="entry name" value="Peptidyl-tRNA hydrolase II"/>
    <property type="match status" value="1"/>
</dbReference>
<name>A0ABS1D9K8_9PROT</name>